<dbReference type="Pfam" id="PF00141">
    <property type="entry name" value="peroxidase"/>
    <property type="match status" value="1"/>
</dbReference>
<feature type="site" description="Transition state stabilizer" evidence="20">
    <location>
        <position position="63"/>
    </location>
</feature>
<dbReference type="InParanoid" id="A0A200QQG6"/>
<dbReference type="STRING" id="56857.A0A200QQG6"/>
<feature type="binding site" evidence="19">
    <location>
        <position position="73"/>
    </location>
    <ligand>
        <name>Ca(2+)</name>
        <dbReference type="ChEBI" id="CHEBI:29108"/>
        <label>1</label>
    </ligand>
</feature>
<evidence type="ECO:0000256" key="7">
    <source>
        <dbReference type="ARBA" id="ARBA00022559"/>
    </source>
</evidence>
<feature type="disulfide bond" evidence="21">
    <location>
        <begin position="195"/>
        <end position="227"/>
    </location>
</feature>
<feature type="disulfide bond" evidence="21">
    <location>
        <begin position="69"/>
        <end position="74"/>
    </location>
</feature>
<feature type="disulfide bond" evidence="21">
    <location>
        <begin position="118"/>
        <end position="318"/>
    </location>
</feature>
<evidence type="ECO:0000256" key="1">
    <source>
        <dbReference type="ARBA" id="ARBA00000189"/>
    </source>
</evidence>
<evidence type="ECO:0000259" key="23">
    <source>
        <dbReference type="PROSITE" id="PS50873"/>
    </source>
</evidence>
<comment type="caution">
    <text evidence="24">The sequence shown here is derived from an EMBL/GenBank/DDBJ whole genome shotgun (WGS) entry which is preliminary data.</text>
</comment>
<feature type="binding site" evidence="19">
    <location>
        <position position="77"/>
    </location>
    <ligand>
        <name>Ca(2+)</name>
        <dbReference type="ChEBI" id="CHEBI:29108"/>
        <label>1</label>
    </ligand>
</feature>
<feature type="binding site" evidence="19">
    <location>
        <position position="68"/>
    </location>
    <ligand>
        <name>Ca(2+)</name>
        <dbReference type="ChEBI" id="CHEBI:29108"/>
        <label>1</label>
    </ligand>
</feature>
<keyword evidence="15" id="KW-0325">Glycoprotein</keyword>
<dbReference type="PRINTS" id="PR00458">
    <property type="entry name" value="PEROXIDASE"/>
</dbReference>
<dbReference type="InterPro" id="IPR019793">
    <property type="entry name" value="Peroxidases_heam-ligand_BS"/>
</dbReference>
<feature type="binding site" evidence="19">
    <location>
        <position position="189"/>
    </location>
    <ligand>
        <name>Ca(2+)</name>
        <dbReference type="ChEBI" id="CHEBI:29108"/>
        <label>2</label>
    </ligand>
</feature>
<evidence type="ECO:0000313" key="24">
    <source>
        <dbReference type="EMBL" id="OVA12708.1"/>
    </source>
</evidence>
<feature type="chain" id="PRO_5011827121" description="Peroxidase" evidence="22">
    <location>
        <begin position="24"/>
        <end position="339"/>
    </location>
</feature>
<keyword evidence="10 22" id="KW-0732">Signal</keyword>
<sequence length="339" mass="36400">MNSFAVLTIGLGIILLNLTTCYGALQVGFYKGKCGTKDVESIIRGVVEKRFETDRSIVAALLRMQFHDCFVSGCDASLLLNGASSEKTAPPNLSVRGYDIIDQAKAAVEEACRGVVSCADIISIATRDAVSMSGGMNYKVQTGRRDGFVSQAKNVNLPPPSISVSDSIAAFAQKGLNKTDMVLLLGGHTVGITHCSLIQNRLYNFRNSGKPDGTMEPSLAKNLKKLCPRQLKIDSQVNLDQTFNSSLVVDNGFYKQVKMRRGILEIDQGLGLDPLTSSIVWSLAADKSNFQARFGAAMIKLGAVEVLTGNKGEIRKTCGAVNPPKPKPISNLISSLIKP</sequence>
<feature type="signal peptide" evidence="22">
    <location>
        <begin position="1"/>
        <end position="23"/>
    </location>
</feature>
<dbReference type="GO" id="GO:0042744">
    <property type="term" value="P:hydrogen peroxide catabolic process"/>
    <property type="evidence" value="ECO:0007669"/>
    <property type="project" value="UniProtKB-KW"/>
</dbReference>
<dbReference type="GO" id="GO:0046872">
    <property type="term" value="F:metal ion binding"/>
    <property type="evidence" value="ECO:0007669"/>
    <property type="project" value="UniProtKB-UniRule"/>
</dbReference>
<comment type="cofactor">
    <cofactor evidence="19 22">
        <name>Ca(2+)</name>
        <dbReference type="ChEBI" id="CHEBI:29108"/>
    </cofactor>
    <text evidence="19 22">Binds 2 calcium ions per subunit.</text>
</comment>
<evidence type="ECO:0000256" key="13">
    <source>
        <dbReference type="ARBA" id="ARBA00023004"/>
    </source>
</evidence>
<evidence type="ECO:0000256" key="3">
    <source>
        <dbReference type="ARBA" id="ARBA00004613"/>
    </source>
</evidence>
<evidence type="ECO:0000256" key="2">
    <source>
        <dbReference type="ARBA" id="ARBA00002322"/>
    </source>
</evidence>
<feature type="binding site" description="axial binding residue" evidence="19">
    <location>
        <position position="188"/>
    </location>
    <ligand>
        <name>heme b</name>
        <dbReference type="ChEBI" id="CHEBI:60344"/>
    </ligand>
    <ligandPart>
        <name>Fe</name>
        <dbReference type="ChEBI" id="CHEBI:18248"/>
    </ligandPart>
</feature>
<feature type="domain" description="Plant heme peroxidase family profile" evidence="23">
    <location>
        <begin position="24"/>
        <end position="322"/>
    </location>
</feature>
<comment type="catalytic activity">
    <reaction evidence="1 22">
        <text>2 a phenolic donor + H2O2 = 2 a phenolic radical donor + 2 H2O</text>
        <dbReference type="Rhea" id="RHEA:56136"/>
        <dbReference type="ChEBI" id="CHEBI:15377"/>
        <dbReference type="ChEBI" id="CHEBI:16240"/>
        <dbReference type="ChEBI" id="CHEBI:139520"/>
        <dbReference type="ChEBI" id="CHEBI:139521"/>
        <dbReference type="EC" id="1.11.1.7"/>
    </reaction>
</comment>
<dbReference type="PROSITE" id="PS50873">
    <property type="entry name" value="PEROXIDASE_4"/>
    <property type="match status" value="1"/>
</dbReference>
<name>A0A200QQG6_MACCD</name>
<dbReference type="PROSITE" id="PS00436">
    <property type="entry name" value="PEROXIDASE_2"/>
    <property type="match status" value="1"/>
</dbReference>
<dbReference type="InterPro" id="IPR019794">
    <property type="entry name" value="Peroxidases_AS"/>
</dbReference>
<evidence type="ECO:0000256" key="5">
    <source>
        <dbReference type="ARBA" id="ARBA00012313"/>
    </source>
</evidence>
<keyword evidence="9 19" id="KW-0479">Metal-binding</keyword>
<dbReference type="PANTHER" id="PTHR31517">
    <property type="match status" value="1"/>
</dbReference>
<gene>
    <name evidence="24" type="ORF">BVC80_9019g2</name>
</gene>
<evidence type="ECO:0000256" key="20">
    <source>
        <dbReference type="PIRSR" id="PIRSR600823-4"/>
    </source>
</evidence>
<dbReference type="GO" id="GO:0020037">
    <property type="term" value="F:heme binding"/>
    <property type="evidence" value="ECO:0007669"/>
    <property type="project" value="UniProtKB-UniRule"/>
</dbReference>
<evidence type="ECO:0000313" key="25">
    <source>
        <dbReference type="Proteomes" id="UP000195402"/>
    </source>
</evidence>
<evidence type="ECO:0000256" key="18">
    <source>
        <dbReference type="PIRSR" id="PIRSR600823-2"/>
    </source>
</evidence>
<dbReference type="GO" id="GO:0005576">
    <property type="term" value="C:extracellular region"/>
    <property type="evidence" value="ECO:0007669"/>
    <property type="project" value="UniProtKB-SubCell"/>
</dbReference>
<evidence type="ECO:0000256" key="16">
    <source>
        <dbReference type="ARBA" id="ARBA00023324"/>
    </source>
</evidence>
<keyword evidence="12 22" id="KW-0560">Oxidoreductase</keyword>
<dbReference type="GO" id="GO:0140825">
    <property type="term" value="F:lactoperoxidase activity"/>
    <property type="evidence" value="ECO:0007669"/>
    <property type="project" value="UniProtKB-EC"/>
</dbReference>
<dbReference type="PANTHER" id="PTHR31517:SF59">
    <property type="entry name" value="PEROXIDASE"/>
    <property type="match status" value="1"/>
</dbReference>
<dbReference type="EMBL" id="MVGT01001370">
    <property type="protein sequence ID" value="OVA12708.1"/>
    <property type="molecule type" value="Genomic_DNA"/>
</dbReference>
<comment type="subcellular location">
    <subcellularLocation>
        <location evidence="3 22">Secreted</location>
    </subcellularLocation>
</comment>
<dbReference type="FunFam" id="1.10.420.10:FF:000007">
    <property type="entry name" value="Peroxidase"/>
    <property type="match status" value="1"/>
</dbReference>
<feature type="disulfide bond" evidence="21">
    <location>
        <begin position="34"/>
        <end position="112"/>
    </location>
</feature>
<comment type="similarity">
    <text evidence="4">Belongs to the peroxidase family. Ascorbate peroxidase subfamily.</text>
</comment>
<evidence type="ECO:0000256" key="12">
    <source>
        <dbReference type="ARBA" id="ARBA00023002"/>
    </source>
</evidence>
<evidence type="ECO:0000256" key="14">
    <source>
        <dbReference type="ARBA" id="ARBA00023157"/>
    </source>
</evidence>
<evidence type="ECO:0000256" key="8">
    <source>
        <dbReference type="ARBA" id="ARBA00022617"/>
    </source>
</evidence>
<dbReference type="OrthoDB" id="2113341at2759"/>
<keyword evidence="7 22" id="KW-0575">Peroxidase</keyword>
<dbReference type="InterPro" id="IPR033905">
    <property type="entry name" value="Secretory_peroxidase"/>
</dbReference>
<evidence type="ECO:0000256" key="15">
    <source>
        <dbReference type="ARBA" id="ARBA00023180"/>
    </source>
</evidence>
<comment type="cofactor">
    <cofactor evidence="19 22">
        <name>heme b</name>
        <dbReference type="ChEBI" id="CHEBI:60344"/>
    </cofactor>
    <text evidence="19 22">Binds 1 heme b (iron(II)-protoporphyrin IX) group per subunit.</text>
</comment>
<evidence type="ECO:0000256" key="19">
    <source>
        <dbReference type="PIRSR" id="PIRSR600823-3"/>
    </source>
</evidence>
<dbReference type="FunCoup" id="A0A200QQG6">
    <property type="interactions" value="75"/>
</dbReference>
<evidence type="ECO:0000256" key="17">
    <source>
        <dbReference type="PIRSR" id="PIRSR600823-1"/>
    </source>
</evidence>
<dbReference type="FunFam" id="1.10.520.10:FF:000006">
    <property type="entry name" value="Peroxidase"/>
    <property type="match status" value="1"/>
</dbReference>
<comment type="function">
    <text evidence="2">Removal of H(2)O(2), oxidation of toxic reductants, biosynthesis and degradation of lignin, suberization, auxin catabolism, response to environmental stresses such as wounding, pathogen attack and oxidative stress. These functions might be dependent on each isozyme/isoform in each plant tissue.</text>
</comment>
<protein>
    <recommendedName>
        <fullName evidence="5 22">Peroxidase</fullName>
        <ecNumber evidence="5 22">1.11.1.7</ecNumber>
    </recommendedName>
</protein>
<keyword evidence="14 21" id="KW-1015">Disulfide bond</keyword>
<dbReference type="EC" id="1.11.1.7" evidence="5 22"/>
<evidence type="ECO:0000256" key="4">
    <source>
        <dbReference type="ARBA" id="ARBA00006873"/>
    </source>
</evidence>
<feature type="binding site" evidence="19">
    <location>
        <position position="75"/>
    </location>
    <ligand>
        <name>Ca(2+)</name>
        <dbReference type="ChEBI" id="CHEBI:29108"/>
        <label>1</label>
    </ligand>
</feature>
<dbReference type="Gene3D" id="1.10.420.10">
    <property type="entry name" value="Peroxidase, domain 2"/>
    <property type="match status" value="1"/>
</dbReference>
<evidence type="ECO:0000256" key="22">
    <source>
        <dbReference type="RuleBase" id="RU362060"/>
    </source>
</evidence>
<feature type="binding site" evidence="18">
    <location>
        <position position="158"/>
    </location>
    <ligand>
        <name>substrate</name>
    </ligand>
</feature>
<keyword evidence="6 22" id="KW-0964">Secreted</keyword>
<proteinExistence type="inferred from homology"/>
<keyword evidence="11 19" id="KW-0106">Calcium</keyword>
<dbReference type="InterPro" id="IPR000823">
    <property type="entry name" value="Peroxidase_pln"/>
</dbReference>
<keyword evidence="13 19" id="KW-0408">Iron</keyword>
<keyword evidence="8 22" id="KW-0349">Heme</keyword>
<dbReference type="InterPro" id="IPR010255">
    <property type="entry name" value="Haem_peroxidase_sf"/>
</dbReference>
<evidence type="ECO:0000256" key="6">
    <source>
        <dbReference type="ARBA" id="ARBA00022525"/>
    </source>
</evidence>
<dbReference type="AlphaFoldDB" id="A0A200QQG6"/>
<dbReference type="Gene3D" id="1.10.520.10">
    <property type="match status" value="1"/>
</dbReference>
<evidence type="ECO:0000256" key="11">
    <source>
        <dbReference type="ARBA" id="ARBA00022837"/>
    </source>
</evidence>
<dbReference type="CDD" id="cd00693">
    <property type="entry name" value="secretory_peroxidase"/>
    <property type="match status" value="1"/>
</dbReference>
<dbReference type="Proteomes" id="UP000195402">
    <property type="component" value="Unassembled WGS sequence"/>
</dbReference>
<keyword evidence="16 22" id="KW-0376">Hydrogen peroxide</keyword>
<feature type="active site" description="Proton acceptor" evidence="17">
    <location>
        <position position="67"/>
    </location>
</feature>
<comment type="similarity">
    <text evidence="22">Belongs to the peroxidase family. Classical plant (class III) peroxidase subfamily.</text>
</comment>
<dbReference type="PROSITE" id="PS00435">
    <property type="entry name" value="PEROXIDASE_1"/>
    <property type="match status" value="1"/>
</dbReference>
<dbReference type="InterPro" id="IPR002016">
    <property type="entry name" value="Haem_peroxidase"/>
</dbReference>
<feature type="binding site" evidence="19">
    <location>
        <position position="250"/>
    </location>
    <ligand>
        <name>Ca(2+)</name>
        <dbReference type="ChEBI" id="CHEBI:29108"/>
        <label>2</label>
    </ligand>
</feature>
<feature type="binding site" evidence="19">
    <location>
        <position position="71"/>
    </location>
    <ligand>
        <name>Ca(2+)</name>
        <dbReference type="ChEBI" id="CHEBI:29108"/>
        <label>1</label>
    </ligand>
</feature>
<accession>A0A200QQG6</accession>
<reference evidence="24 25" key="1">
    <citation type="journal article" date="2017" name="Mol. Plant">
        <title>The Genome of Medicinal Plant Macleaya cordata Provides New Insights into Benzylisoquinoline Alkaloids Metabolism.</title>
        <authorList>
            <person name="Liu X."/>
            <person name="Liu Y."/>
            <person name="Huang P."/>
            <person name="Ma Y."/>
            <person name="Qing Z."/>
            <person name="Tang Q."/>
            <person name="Cao H."/>
            <person name="Cheng P."/>
            <person name="Zheng Y."/>
            <person name="Yuan Z."/>
            <person name="Zhou Y."/>
            <person name="Liu J."/>
            <person name="Tang Z."/>
            <person name="Zhuo Y."/>
            <person name="Zhang Y."/>
            <person name="Yu L."/>
            <person name="Huang J."/>
            <person name="Yang P."/>
            <person name="Peng Q."/>
            <person name="Zhang J."/>
            <person name="Jiang W."/>
            <person name="Zhang Z."/>
            <person name="Lin K."/>
            <person name="Ro D.K."/>
            <person name="Chen X."/>
            <person name="Xiong X."/>
            <person name="Shang Y."/>
            <person name="Huang S."/>
            <person name="Zeng J."/>
        </authorList>
    </citation>
    <scope>NUCLEOTIDE SEQUENCE [LARGE SCALE GENOMIC DNA]</scope>
    <source>
        <strain evidence="25">cv. BLH2017</strain>
        <tissue evidence="24">Root</tissue>
    </source>
</reference>
<feature type="binding site" evidence="19">
    <location>
        <position position="86"/>
    </location>
    <ligand>
        <name>Ca(2+)</name>
        <dbReference type="ChEBI" id="CHEBI:29108"/>
        <label>1</label>
    </ligand>
</feature>
<organism evidence="24 25">
    <name type="scientific">Macleaya cordata</name>
    <name type="common">Five-seeded plume-poppy</name>
    <name type="synonym">Bocconia cordata</name>
    <dbReference type="NCBI Taxonomy" id="56857"/>
    <lineage>
        <taxon>Eukaryota</taxon>
        <taxon>Viridiplantae</taxon>
        <taxon>Streptophyta</taxon>
        <taxon>Embryophyta</taxon>
        <taxon>Tracheophyta</taxon>
        <taxon>Spermatophyta</taxon>
        <taxon>Magnoliopsida</taxon>
        <taxon>Ranunculales</taxon>
        <taxon>Papaveraceae</taxon>
        <taxon>Papaveroideae</taxon>
        <taxon>Macleaya</taxon>
    </lineage>
</organism>
<dbReference type="SUPFAM" id="SSF48113">
    <property type="entry name" value="Heme-dependent peroxidases"/>
    <property type="match status" value="1"/>
</dbReference>
<feature type="binding site" evidence="19">
    <location>
        <position position="240"/>
    </location>
    <ligand>
        <name>Ca(2+)</name>
        <dbReference type="ChEBI" id="CHEBI:29108"/>
        <label>2</label>
    </ligand>
</feature>
<evidence type="ECO:0000256" key="9">
    <source>
        <dbReference type="ARBA" id="ARBA00022723"/>
    </source>
</evidence>
<dbReference type="GO" id="GO:0006979">
    <property type="term" value="P:response to oxidative stress"/>
    <property type="evidence" value="ECO:0007669"/>
    <property type="project" value="UniProtKB-UniRule"/>
</dbReference>
<dbReference type="OMA" id="FVENECG"/>
<keyword evidence="25" id="KW-1185">Reference proteome</keyword>
<dbReference type="PRINTS" id="PR00461">
    <property type="entry name" value="PLPEROXIDASE"/>
</dbReference>
<evidence type="ECO:0000256" key="21">
    <source>
        <dbReference type="PIRSR" id="PIRSR600823-5"/>
    </source>
</evidence>
<evidence type="ECO:0000256" key="10">
    <source>
        <dbReference type="ARBA" id="ARBA00022729"/>
    </source>
</evidence>